<gene>
    <name evidence="1" type="ORF">HY29_15625</name>
</gene>
<sequence>MSDTSLGQCASCGHALKNERQRFCVHCGTAIPGAPPLRPRTPEELEKARALPEEEVRPVRDTWACGTFTLGIGMPPPRLPELEAGVCVKCDAPADASGQVMLLPEIVSDERQSLSRASETRMACSGGLRISRGPARGSREEERLWRGLAGPGHDVFTELDDLQIAEIMIAPCQSCGTSDVYGIRDLLEGWLTVRRVV</sequence>
<evidence type="ECO:0000313" key="2">
    <source>
        <dbReference type="Proteomes" id="UP000027037"/>
    </source>
</evidence>
<accession>A0A062U1K6</accession>
<dbReference type="Proteomes" id="UP000027037">
    <property type="component" value="Unassembled WGS sequence"/>
</dbReference>
<proteinExistence type="predicted"/>
<organism evidence="1 2">
    <name type="scientific">Hyphomonas beringensis</name>
    <dbReference type="NCBI Taxonomy" id="1280946"/>
    <lineage>
        <taxon>Bacteria</taxon>
        <taxon>Pseudomonadati</taxon>
        <taxon>Pseudomonadota</taxon>
        <taxon>Alphaproteobacteria</taxon>
        <taxon>Hyphomonadales</taxon>
        <taxon>Hyphomonadaceae</taxon>
        <taxon>Hyphomonas</taxon>
    </lineage>
</organism>
<name>A0A062U1K6_9PROT</name>
<dbReference type="PATRIC" id="fig|1280946.3.peg.2125"/>
<dbReference type="RefSeq" id="WP_034796602.1">
    <property type="nucleotide sequence ID" value="NZ_AWFF01000042.1"/>
</dbReference>
<reference evidence="1 2" key="1">
    <citation type="journal article" date="2014" name="Antonie Van Leeuwenhoek">
        <title>Hyphomonas beringensis sp. nov. and Hyphomonas chukchiensis sp. nov., isolated from surface seawater of the Bering Sea and Chukchi Sea.</title>
        <authorList>
            <person name="Li C."/>
            <person name="Lai Q."/>
            <person name="Li G."/>
            <person name="Dong C."/>
            <person name="Wang J."/>
            <person name="Liao Y."/>
            <person name="Shao Z."/>
        </authorList>
    </citation>
    <scope>NUCLEOTIDE SEQUENCE [LARGE SCALE GENOMIC DNA]</scope>
    <source>
        <strain evidence="1 2">25B14_1</strain>
    </source>
</reference>
<dbReference type="STRING" id="1280946.HY29_15625"/>
<evidence type="ECO:0000313" key="1">
    <source>
        <dbReference type="EMBL" id="KCZ54171.1"/>
    </source>
</evidence>
<evidence type="ECO:0008006" key="3">
    <source>
        <dbReference type="Google" id="ProtNLM"/>
    </source>
</evidence>
<dbReference type="EMBL" id="AWFF01000042">
    <property type="protein sequence ID" value="KCZ54171.1"/>
    <property type="molecule type" value="Genomic_DNA"/>
</dbReference>
<dbReference type="AlphaFoldDB" id="A0A062U1K6"/>
<keyword evidence="2" id="KW-1185">Reference proteome</keyword>
<protein>
    <recommendedName>
        <fullName evidence="3">DZANK-type domain-containing protein</fullName>
    </recommendedName>
</protein>
<comment type="caution">
    <text evidence="1">The sequence shown here is derived from an EMBL/GenBank/DDBJ whole genome shotgun (WGS) entry which is preliminary data.</text>
</comment>